<gene>
    <name evidence="6" type="ORF">PR017_02560</name>
</gene>
<dbReference type="PANTHER" id="PTHR34139:SF1">
    <property type="entry name" value="RNASE MJ1380-RELATED"/>
    <property type="match status" value="1"/>
</dbReference>
<evidence type="ECO:0000256" key="2">
    <source>
        <dbReference type="ARBA" id="ARBA00022649"/>
    </source>
</evidence>
<dbReference type="AlphaFoldDB" id="A0AAF1KW79"/>
<proteinExistence type="predicted"/>
<dbReference type="GO" id="GO:0016787">
    <property type="term" value="F:hydrolase activity"/>
    <property type="evidence" value="ECO:0007669"/>
    <property type="project" value="UniProtKB-KW"/>
</dbReference>
<protein>
    <submittedName>
        <fullName evidence="6">DUF86 domain-containing protein</fullName>
    </submittedName>
</protein>
<dbReference type="PANTHER" id="PTHR34139">
    <property type="entry name" value="UPF0331 PROTEIN MJ0127"/>
    <property type="match status" value="1"/>
</dbReference>
<keyword evidence="4" id="KW-0547">Nucleotide-binding</keyword>
<keyword evidence="2" id="KW-1277">Toxin-antitoxin system</keyword>
<keyword evidence="5" id="KW-0378">Hydrolase</keyword>
<evidence type="ECO:0000256" key="3">
    <source>
        <dbReference type="ARBA" id="ARBA00022722"/>
    </source>
</evidence>
<organism evidence="6 7">
    <name type="scientific">Rhizobium tumorigenes</name>
    <dbReference type="NCBI Taxonomy" id="2041385"/>
    <lineage>
        <taxon>Bacteria</taxon>
        <taxon>Pseudomonadati</taxon>
        <taxon>Pseudomonadota</taxon>
        <taxon>Alphaproteobacteria</taxon>
        <taxon>Hyphomicrobiales</taxon>
        <taxon>Rhizobiaceae</taxon>
        <taxon>Rhizobium/Agrobacterium group</taxon>
        <taxon>Rhizobium</taxon>
    </lineage>
</organism>
<sequence>MARESLHFVKDILKMIDLVDVSIKGKSFVDFQKDQVFRLGMERAVEIISEASRHIPDHFKAMRAEVPWQRIKGIGNVLRHEYHGLSDNIIWKALTDELPRLQVAVKAIQDEMNAV</sequence>
<dbReference type="GO" id="GO:0110001">
    <property type="term" value="C:toxin-antitoxin complex"/>
    <property type="evidence" value="ECO:0007669"/>
    <property type="project" value="InterPro"/>
</dbReference>
<evidence type="ECO:0000256" key="4">
    <source>
        <dbReference type="ARBA" id="ARBA00022741"/>
    </source>
</evidence>
<dbReference type="GO" id="GO:0004540">
    <property type="term" value="F:RNA nuclease activity"/>
    <property type="evidence" value="ECO:0007669"/>
    <property type="project" value="InterPro"/>
</dbReference>
<dbReference type="KEGG" id="rtu:PR017_02560"/>
<evidence type="ECO:0000313" key="7">
    <source>
        <dbReference type="Proteomes" id="UP000249499"/>
    </source>
</evidence>
<evidence type="ECO:0000313" key="6">
    <source>
        <dbReference type="EMBL" id="WFR96054.1"/>
    </source>
</evidence>
<dbReference type="InterPro" id="IPR051813">
    <property type="entry name" value="HepT_RNase_toxin"/>
</dbReference>
<reference evidence="7" key="2">
    <citation type="journal article" date="2023" name="MicrobiologyOpen">
        <title>Genomics of the tumorigenes clade of the family Rhizobiaceae and description of Rhizobium rhododendri sp. nov.</title>
        <authorList>
            <person name="Kuzmanovic N."/>
            <person name="diCenzo G.C."/>
            <person name="Bunk B."/>
            <person name="Sproeer C."/>
            <person name="Fruehling A."/>
            <person name="Neumann-Schaal M."/>
            <person name="Overmann J."/>
            <person name="Smalla K."/>
        </authorList>
    </citation>
    <scope>NUCLEOTIDE SEQUENCE [LARGE SCALE GENOMIC DNA]</scope>
    <source>
        <strain evidence="7">1078</strain>
    </source>
</reference>
<dbReference type="EMBL" id="CP117255">
    <property type="protein sequence ID" value="WFR96054.1"/>
    <property type="molecule type" value="Genomic_DNA"/>
</dbReference>
<keyword evidence="3" id="KW-0540">Nuclease</keyword>
<evidence type="ECO:0000256" key="1">
    <source>
        <dbReference type="ARBA" id="ARBA00022553"/>
    </source>
</evidence>
<dbReference type="InterPro" id="IPR008201">
    <property type="entry name" value="HepT-like"/>
</dbReference>
<name>A0AAF1KW79_9HYPH</name>
<keyword evidence="7" id="KW-1185">Reference proteome</keyword>
<evidence type="ECO:0000256" key="5">
    <source>
        <dbReference type="ARBA" id="ARBA00022801"/>
    </source>
</evidence>
<reference evidence="6 7" key="1">
    <citation type="journal article" date="2018" name="Sci. Rep.">
        <title>Rhizobium tumorigenes sp. nov., a novel plant tumorigenic bacterium isolated from cane gall tumors on thornless blackberry.</title>
        <authorList>
            <person name="Kuzmanovi N."/>
            <person name="Smalla K."/>
            <person name="Gronow S."/>
            <person name="PuBawska J."/>
        </authorList>
    </citation>
    <scope>NUCLEOTIDE SEQUENCE [LARGE SCALE GENOMIC DNA]</scope>
    <source>
        <strain evidence="6 7">1078</strain>
    </source>
</reference>
<accession>A0AAF1KW79</accession>
<keyword evidence="1" id="KW-0597">Phosphoprotein</keyword>
<dbReference type="Proteomes" id="UP000249499">
    <property type="component" value="Chromosome"/>
</dbReference>
<dbReference type="RefSeq" id="WP_111217835.1">
    <property type="nucleotide sequence ID" value="NZ_CP117255.1"/>
</dbReference>
<dbReference type="GO" id="GO:0000166">
    <property type="term" value="F:nucleotide binding"/>
    <property type="evidence" value="ECO:0007669"/>
    <property type="project" value="UniProtKB-KW"/>
</dbReference>
<dbReference type="Pfam" id="PF01934">
    <property type="entry name" value="HepT-like"/>
    <property type="match status" value="1"/>
</dbReference>